<feature type="domain" description="Tryptophan synthase beta chain-like PALP" evidence="6">
    <location>
        <begin position="21"/>
        <end position="306"/>
    </location>
</feature>
<organism evidence="7 8">
    <name type="scientific">Natrarchaeobius chitinivorans</name>
    <dbReference type="NCBI Taxonomy" id="1679083"/>
    <lineage>
        <taxon>Archaea</taxon>
        <taxon>Methanobacteriati</taxon>
        <taxon>Methanobacteriota</taxon>
        <taxon>Stenosarchaea group</taxon>
        <taxon>Halobacteria</taxon>
        <taxon>Halobacteriales</taxon>
        <taxon>Natrialbaceae</taxon>
        <taxon>Natrarchaeobius</taxon>
    </lineage>
</organism>
<evidence type="ECO:0000256" key="4">
    <source>
        <dbReference type="ARBA" id="ARBA00022898"/>
    </source>
</evidence>
<dbReference type="InterPro" id="IPR001926">
    <property type="entry name" value="TrpB-like_PALP"/>
</dbReference>
<dbReference type="EMBL" id="REGA01000007">
    <property type="protein sequence ID" value="RQG94880.1"/>
    <property type="molecule type" value="Genomic_DNA"/>
</dbReference>
<dbReference type="PANTHER" id="PTHR48078:SF6">
    <property type="entry name" value="L-THREONINE DEHYDRATASE CATABOLIC TDCB"/>
    <property type="match status" value="1"/>
</dbReference>
<dbReference type="Gene3D" id="3.30.70.260">
    <property type="match status" value="1"/>
</dbReference>
<protein>
    <recommendedName>
        <fullName evidence="3">threonine ammonia-lyase</fullName>
        <ecNumber evidence="3">4.3.1.19</ecNumber>
    </recommendedName>
</protein>
<evidence type="ECO:0000256" key="5">
    <source>
        <dbReference type="ARBA" id="ARBA00023239"/>
    </source>
</evidence>
<dbReference type="InterPro" id="IPR050147">
    <property type="entry name" value="Ser/Thr_Dehydratase"/>
</dbReference>
<dbReference type="InterPro" id="IPR044561">
    <property type="entry name" value="ACT_ThrD-II-like"/>
</dbReference>
<dbReference type="GO" id="GO:0009097">
    <property type="term" value="P:isoleucine biosynthetic process"/>
    <property type="evidence" value="ECO:0007669"/>
    <property type="project" value="TreeGrafter"/>
</dbReference>
<dbReference type="PANTHER" id="PTHR48078">
    <property type="entry name" value="THREONINE DEHYDRATASE, MITOCHONDRIAL-RELATED"/>
    <property type="match status" value="1"/>
</dbReference>
<dbReference type="FunFam" id="3.40.50.1100:FF:000007">
    <property type="entry name" value="L-threonine dehydratase catabolic TdcB"/>
    <property type="match status" value="1"/>
</dbReference>
<keyword evidence="8" id="KW-1185">Reference proteome</keyword>
<evidence type="ECO:0000259" key="6">
    <source>
        <dbReference type="Pfam" id="PF00291"/>
    </source>
</evidence>
<dbReference type="Proteomes" id="UP000282323">
    <property type="component" value="Unassembled WGS sequence"/>
</dbReference>
<accession>A0A3N6ME24</accession>
<dbReference type="InterPro" id="IPR036052">
    <property type="entry name" value="TrpB-like_PALP_sf"/>
</dbReference>
<reference evidence="7 8" key="1">
    <citation type="submission" date="2018-10" db="EMBL/GenBank/DDBJ databases">
        <title>Natrarchaeobius chitinivorans gen. nov., sp. nov., and Natrarchaeobius haloalkaliphilus sp. nov., alkaliphilic, chitin-utilizing haloarchaea from hypersaline alkaline lakes.</title>
        <authorList>
            <person name="Sorokin D.Y."/>
            <person name="Elcheninov A.G."/>
            <person name="Kostrikina N.A."/>
            <person name="Bale N.J."/>
            <person name="Sinninghe Damste J.S."/>
            <person name="Khijniak T.V."/>
            <person name="Kublanov I.V."/>
            <person name="Toshchakov S.V."/>
        </authorList>
    </citation>
    <scope>NUCLEOTIDE SEQUENCE [LARGE SCALE GENOMIC DNA]</scope>
    <source>
        <strain evidence="7 8">AArcht4T</strain>
    </source>
</reference>
<dbReference type="AlphaFoldDB" id="A0A3N6ME24"/>
<evidence type="ECO:0000313" key="7">
    <source>
        <dbReference type="EMBL" id="RQG94880.1"/>
    </source>
</evidence>
<dbReference type="Gene3D" id="3.40.50.1100">
    <property type="match status" value="2"/>
</dbReference>
<dbReference type="InterPro" id="IPR045865">
    <property type="entry name" value="ACT-like_dom_sf"/>
</dbReference>
<sequence length="405" mass="43042">MTVTVSDIEAASDRFDDESVVRETPIETSRLLDEEIGADVRLKMEHLQRTGSFKTRGAYNKLKRVSKSSPRTTEAIAASAGNHAQGVALTATKTGLRSTIVMPKNAPQAKIDATESYGADVVLHGRNFREAMDHAQSLVTEESVFVHAYDDPDIVAGQGTIGLEILSQVPDADTVIVPIGGGGLIAGVATAIGERSPETRIIGVQVDGASTVPQSLQKGEPQTIDSVQTIADGIATGGISSLTLDAIETYVDEVVTVSDTAVAESVLFLLERTKQLTEGAGAVPVAALQSGAIDVEGETVVSLLSGGNLSMNDLQRILTHGLTHRGQLVKLQVHIVDQPGEMTTLSELIAEYGANIRDVNHERSVKELGVENAYLEFRIETSGSAQTDRIVDAIRDEGYDVTRMS</sequence>
<keyword evidence="4" id="KW-0663">Pyridoxal phosphate</keyword>
<evidence type="ECO:0000313" key="8">
    <source>
        <dbReference type="Proteomes" id="UP000282323"/>
    </source>
</evidence>
<dbReference type="GO" id="GO:0006565">
    <property type="term" value="P:L-serine catabolic process"/>
    <property type="evidence" value="ECO:0007669"/>
    <property type="project" value="TreeGrafter"/>
</dbReference>
<dbReference type="SUPFAM" id="SSF55021">
    <property type="entry name" value="ACT-like"/>
    <property type="match status" value="1"/>
</dbReference>
<dbReference type="SUPFAM" id="SSF53686">
    <property type="entry name" value="Tryptophan synthase beta subunit-like PLP-dependent enzymes"/>
    <property type="match status" value="1"/>
</dbReference>
<evidence type="ECO:0000256" key="3">
    <source>
        <dbReference type="ARBA" id="ARBA00012096"/>
    </source>
</evidence>
<dbReference type="RefSeq" id="WP_124195539.1">
    <property type="nucleotide sequence ID" value="NZ_REGA01000007.1"/>
</dbReference>
<evidence type="ECO:0000256" key="1">
    <source>
        <dbReference type="ARBA" id="ARBA00001933"/>
    </source>
</evidence>
<dbReference type="CDD" id="cd04886">
    <property type="entry name" value="ACT_ThrD-II-like"/>
    <property type="match status" value="1"/>
</dbReference>
<name>A0A3N6ME24_NATCH</name>
<dbReference type="InterPro" id="IPR005789">
    <property type="entry name" value="Thr_deHydtase_catblc"/>
</dbReference>
<dbReference type="CDD" id="cd01562">
    <property type="entry name" value="Thr-dehyd"/>
    <property type="match status" value="1"/>
</dbReference>
<evidence type="ECO:0000256" key="2">
    <source>
        <dbReference type="ARBA" id="ARBA00010869"/>
    </source>
</evidence>
<dbReference type="EC" id="4.3.1.19" evidence="3"/>
<dbReference type="OrthoDB" id="9915at2157"/>
<gene>
    <name evidence="7" type="ORF">EA473_10300</name>
</gene>
<dbReference type="GO" id="GO:0006567">
    <property type="term" value="P:L-threonine catabolic process"/>
    <property type="evidence" value="ECO:0007669"/>
    <property type="project" value="InterPro"/>
</dbReference>
<dbReference type="NCBIfam" id="TIGR01127">
    <property type="entry name" value="ilvA_1Cterm"/>
    <property type="match status" value="1"/>
</dbReference>
<dbReference type="Pfam" id="PF00291">
    <property type="entry name" value="PALP"/>
    <property type="match status" value="1"/>
</dbReference>
<comment type="similarity">
    <text evidence="2">Belongs to the serine/threonine dehydratase family.</text>
</comment>
<keyword evidence="5 7" id="KW-0456">Lyase</keyword>
<dbReference type="GO" id="GO:0003941">
    <property type="term" value="F:L-serine ammonia-lyase activity"/>
    <property type="evidence" value="ECO:0007669"/>
    <property type="project" value="TreeGrafter"/>
</dbReference>
<comment type="cofactor">
    <cofactor evidence="1">
        <name>pyridoxal 5'-phosphate</name>
        <dbReference type="ChEBI" id="CHEBI:597326"/>
    </cofactor>
</comment>
<dbReference type="GO" id="GO:0004794">
    <property type="term" value="F:threonine deaminase activity"/>
    <property type="evidence" value="ECO:0007669"/>
    <property type="project" value="UniProtKB-EC"/>
</dbReference>
<comment type="caution">
    <text evidence="7">The sequence shown here is derived from an EMBL/GenBank/DDBJ whole genome shotgun (WGS) entry which is preliminary data.</text>
</comment>
<proteinExistence type="inferred from homology"/>